<keyword evidence="1" id="KW-0802">TPR repeat</keyword>
<dbReference type="PROSITE" id="PS50005">
    <property type="entry name" value="TPR"/>
    <property type="match status" value="1"/>
</dbReference>
<organism evidence="4 5">
    <name type="scientific">Shewanella colwelliana</name>
    <name type="common">Alteromonas colwelliana</name>
    <dbReference type="NCBI Taxonomy" id="23"/>
    <lineage>
        <taxon>Bacteria</taxon>
        <taxon>Pseudomonadati</taxon>
        <taxon>Pseudomonadota</taxon>
        <taxon>Gammaproteobacteria</taxon>
        <taxon>Alteromonadales</taxon>
        <taxon>Shewanellaceae</taxon>
        <taxon>Shewanella</taxon>
    </lineage>
</organism>
<name>A0ABQ4PEC4_SHECO</name>
<dbReference type="InterPro" id="IPR011990">
    <property type="entry name" value="TPR-like_helical_dom_sf"/>
</dbReference>
<dbReference type="SUPFAM" id="SSF48452">
    <property type="entry name" value="TPR-like"/>
    <property type="match status" value="1"/>
</dbReference>
<dbReference type="EMBL" id="BPEU01000036">
    <property type="protein sequence ID" value="GIU45922.1"/>
    <property type="molecule type" value="Genomic_DNA"/>
</dbReference>
<dbReference type="Gene3D" id="3.90.1480.10">
    <property type="entry name" value="Alpha-2,3-sialyltransferase"/>
    <property type="match status" value="1"/>
</dbReference>
<protein>
    <recommendedName>
        <fullName evidence="3">6-hydroxymethylpterin diphosphokinase MptE-like domain-containing protein</fullName>
    </recommendedName>
</protein>
<evidence type="ECO:0000259" key="3">
    <source>
        <dbReference type="Pfam" id="PF01973"/>
    </source>
</evidence>
<dbReference type="InterPro" id="IPR019734">
    <property type="entry name" value="TPR_rpt"/>
</dbReference>
<comment type="caution">
    <text evidence="4">The sequence shown here is derived from an EMBL/GenBank/DDBJ whole genome shotgun (WGS) entry which is preliminary data.</text>
</comment>
<dbReference type="PANTHER" id="PTHR41786:SF1">
    <property type="entry name" value="6-HYDROXYMETHYLPTERIN DIPHOSPHOKINASE MPTE-LIKE DOMAIN-CONTAINING PROTEIN"/>
    <property type="match status" value="1"/>
</dbReference>
<dbReference type="InterPro" id="IPR002826">
    <property type="entry name" value="MptE-like"/>
</dbReference>
<keyword evidence="5" id="KW-1185">Reference proteome</keyword>
<proteinExistence type="predicted"/>
<dbReference type="PANTHER" id="PTHR41786">
    <property type="entry name" value="MOTILITY ACCESSORY FACTOR MAF"/>
    <property type="match status" value="1"/>
</dbReference>
<evidence type="ECO:0000313" key="4">
    <source>
        <dbReference type="EMBL" id="GIU45922.1"/>
    </source>
</evidence>
<reference evidence="4 5" key="1">
    <citation type="submission" date="2021-05" db="EMBL/GenBank/DDBJ databases">
        <title>Molecular characterization for Shewanella algae harboring chromosomal blaOXA-55-like strains isolated from clinical and environment sample.</title>
        <authorList>
            <person name="Ohama Y."/>
            <person name="Aoki K."/>
            <person name="Harada S."/>
            <person name="Moriya K."/>
            <person name="Ishii Y."/>
            <person name="Tateda K."/>
        </authorList>
    </citation>
    <scope>NUCLEOTIDE SEQUENCE [LARGE SCALE GENOMIC DNA]</scope>
    <source>
        <strain evidence="4 5">MBTL60-118</strain>
    </source>
</reference>
<feature type="repeat" description="TPR" evidence="1">
    <location>
        <begin position="788"/>
        <end position="821"/>
    </location>
</feature>
<feature type="domain" description="6-hydroxymethylpterin diphosphokinase MptE-like" evidence="3">
    <location>
        <begin position="175"/>
        <end position="338"/>
    </location>
</feature>
<feature type="coiled-coil region" evidence="2">
    <location>
        <begin position="462"/>
        <end position="489"/>
    </location>
</feature>
<dbReference type="RefSeq" id="WP_220757590.1">
    <property type="nucleotide sequence ID" value="NZ_BPEU01000036.1"/>
</dbReference>
<evidence type="ECO:0000313" key="5">
    <source>
        <dbReference type="Proteomes" id="UP000773469"/>
    </source>
</evidence>
<evidence type="ECO:0000256" key="1">
    <source>
        <dbReference type="PROSITE-ProRule" id="PRU00339"/>
    </source>
</evidence>
<sequence>MHLAESNIQSTFSISRFNEYYLPSVNRSMFESIDSKTQYDKKFKEDFAKEDMLQVIVGLDSGLLVNYLIEQGIPKGSIFIFIELDAVLKLLNIDIPTDLKDNLFIYNYDEFTKIFPSVTYGIYILKNNFKHHRSLGATSSHLPEYSILNTQIIKSLEAEHLEQNLNSSQQKYFEEQFKNISENVLPASLLANKFIGHTCLVVAGGPSLDDNIDWIRRNSQSLFIIAVSRIAGKLYKEGITPHIIVSVDPYDFSFEVNRGMMSLADSSLFVNSFHVSSRLLGQWPGKSLFMDNKYPWQLENTQNIKTLGPTVTNASVHLATKMGFSNILLTGVDLCFTNTGFTHTKDSVESTLGPNLGIMGEWVETYSGEKAETVTQLKFAMEALAGEAKANPKIEFFNLSLNAAKVDGIHYKNIEQIILSPSDYSPSQLLSLIPELSSEDRKQDNLTSKNEIKRLIATLTDIIKLSEEALDLSRQIEDEKATKNKAQKNIYKIEVIDKKINQNYSSVATLIKTYGFPEFAAFLTTKKTGDWDPKHMLQMTVNYYVAFKKVSKKLLLLAEDAQERLTHRLSELSQDADLEELVSYWRKEQHQGRVNIWLNNHADWQTYSTIKNNSKKLEDYNKALIAISHEYQEQLSIKPKEYIDTVKKSASMDNVFEKIIVLIRDNDHTGLIKMASNLKDIAKEDESARRLYHLAYSHQLLLEHKQSQALTVLLALDEHLQSEVELKQICLLALKLGNIDAAEYALSKLSENIDEYIPQHAHILKLQGKLQASINLYLNYLDKYPEDVTIWLKLGSFMIEIDQPESAKAAFYHALQADPNNAVAQDYISRL</sequence>
<accession>A0ABQ4PEC4</accession>
<dbReference type="Proteomes" id="UP000773469">
    <property type="component" value="Unassembled WGS sequence"/>
</dbReference>
<dbReference type="Gene3D" id="1.25.40.10">
    <property type="entry name" value="Tetratricopeptide repeat domain"/>
    <property type="match status" value="1"/>
</dbReference>
<evidence type="ECO:0000256" key="2">
    <source>
        <dbReference type="SAM" id="Coils"/>
    </source>
</evidence>
<keyword evidence="2" id="KW-0175">Coiled coil</keyword>
<dbReference type="Pfam" id="PF01973">
    <property type="entry name" value="MptE-like"/>
    <property type="match status" value="1"/>
</dbReference>
<gene>
    <name evidence="4" type="ORF">TUM3794_37320</name>
</gene>